<proteinExistence type="predicted"/>
<keyword evidence="1" id="KW-0805">Transcription regulation</keyword>
<sequence length="299" mass="34907">MSATAKTEKRLREGFVGQKMIVLPPNVKRVPLTNKLIRQTYVTAIGFYPHAAFHDRERKAGCCEYIFLYCVAGRGTVTMKGKTSNLNPNEFVFLPKNVPHQYSSSSEDPWSIYWMHIAGENSELLYSRYLDLKSEPASIAYEEDNINTFNDIFSLLEHSFEEKNLELVSLKLQNFISKFLYPEQLRPTNYEGDKISRSIAFMKKNLNFNASIEELAKQQNLSVTHYSRMFRAKTGISPNRYFNELKIQESCQHLYFTNRSIKEICFELGFQDPYYFSRLFKKLMGVSPANYKSKYKKKQ</sequence>
<dbReference type="Gene3D" id="1.10.10.60">
    <property type="entry name" value="Homeodomain-like"/>
    <property type="match status" value="2"/>
</dbReference>
<dbReference type="Gene3D" id="2.60.120.10">
    <property type="entry name" value="Jelly Rolls"/>
    <property type="match status" value="1"/>
</dbReference>
<evidence type="ECO:0000259" key="4">
    <source>
        <dbReference type="PROSITE" id="PS01124"/>
    </source>
</evidence>
<protein>
    <submittedName>
        <fullName evidence="5">AraC family transcriptional regulator</fullName>
    </submittedName>
</protein>
<dbReference type="RefSeq" id="WP_120180619.1">
    <property type="nucleotide sequence ID" value="NZ_MBTA01000003.1"/>
</dbReference>
<dbReference type="AlphaFoldDB" id="A0A419S9U7"/>
<gene>
    <name evidence="5" type="ORF">BCY91_13935</name>
</gene>
<dbReference type="PANTHER" id="PTHR43280:SF30">
    <property type="entry name" value="MMSAB OPERON REGULATORY PROTEIN"/>
    <property type="match status" value="1"/>
</dbReference>
<dbReference type="InterPro" id="IPR009057">
    <property type="entry name" value="Homeodomain-like_sf"/>
</dbReference>
<dbReference type="PRINTS" id="PR00032">
    <property type="entry name" value="HTHARAC"/>
</dbReference>
<dbReference type="PROSITE" id="PS00041">
    <property type="entry name" value="HTH_ARAC_FAMILY_1"/>
    <property type="match status" value="1"/>
</dbReference>
<dbReference type="SUPFAM" id="SSF46689">
    <property type="entry name" value="Homeodomain-like"/>
    <property type="match status" value="2"/>
</dbReference>
<dbReference type="SMART" id="SM00342">
    <property type="entry name" value="HTH_ARAC"/>
    <property type="match status" value="1"/>
</dbReference>
<dbReference type="InterPro" id="IPR003313">
    <property type="entry name" value="AraC-bd"/>
</dbReference>
<dbReference type="InterPro" id="IPR018060">
    <property type="entry name" value="HTH_AraC"/>
</dbReference>
<dbReference type="EMBL" id="MBTA01000003">
    <property type="protein sequence ID" value="RKD18973.1"/>
    <property type="molecule type" value="Genomic_DNA"/>
</dbReference>
<dbReference type="OrthoDB" id="9813413at2"/>
<dbReference type="InterPro" id="IPR037923">
    <property type="entry name" value="HTH-like"/>
</dbReference>
<evidence type="ECO:0000313" key="5">
    <source>
        <dbReference type="EMBL" id="RKD18973.1"/>
    </source>
</evidence>
<dbReference type="GO" id="GO:0043565">
    <property type="term" value="F:sequence-specific DNA binding"/>
    <property type="evidence" value="ECO:0007669"/>
    <property type="project" value="InterPro"/>
</dbReference>
<dbReference type="Pfam" id="PF12833">
    <property type="entry name" value="HTH_18"/>
    <property type="match status" value="1"/>
</dbReference>
<dbReference type="InterPro" id="IPR020449">
    <property type="entry name" value="Tscrpt_reg_AraC-type_HTH"/>
</dbReference>
<keyword evidence="2" id="KW-0238">DNA-binding</keyword>
<reference evidence="5 6" key="1">
    <citation type="submission" date="2016-07" db="EMBL/GenBank/DDBJ databases">
        <title>Genome of Pelobium manganitolerans.</title>
        <authorList>
            <person name="Wu S."/>
            <person name="Wang G."/>
        </authorList>
    </citation>
    <scope>NUCLEOTIDE SEQUENCE [LARGE SCALE GENOMIC DNA]</scope>
    <source>
        <strain evidence="5 6">YS-25</strain>
    </source>
</reference>
<dbReference type="CDD" id="cd06986">
    <property type="entry name" value="cupin_MmsR-like_N"/>
    <property type="match status" value="1"/>
</dbReference>
<dbReference type="InterPro" id="IPR014710">
    <property type="entry name" value="RmlC-like_jellyroll"/>
</dbReference>
<keyword evidence="6" id="KW-1185">Reference proteome</keyword>
<dbReference type="InterPro" id="IPR018062">
    <property type="entry name" value="HTH_AraC-typ_CS"/>
</dbReference>
<dbReference type="Pfam" id="PF02311">
    <property type="entry name" value="AraC_binding"/>
    <property type="match status" value="1"/>
</dbReference>
<evidence type="ECO:0000313" key="6">
    <source>
        <dbReference type="Proteomes" id="UP000283433"/>
    </source>
</evidence>
<dbReference type="PANTHER" id="PTHR43280">
    <property type="entry name" value="ARAC-FAMILY TRANSCRIPTIONAL REGULATOR"/>
    <property type="match status" value="1"/>
</dbReference>
<keyword evidence="3" id="KW-0804">Transcription</keyword>
<accession>A0A419S9U7</accession>
<comment type="caution">
    <text evidence="5">The sequence shown here is derived from an EMBL/GenBank/DDBJ whole genome shotgun (WGS) entry which is preliminary data.</text>
</comment>
<dbReference type="Proteomes" id="UP000283433">
    <property type="component" value="Unassembled WGS sequence"/>
</dbReference>
<dbReference type="PROSITE" id="PS01124">
    <property type="entry name" value="HTH_ARAC_FAMILY_2"/>
    <property type="match status" value="1"/>
</dbReference>
<dbReference type="SUPFAM" id="SSF51215">
    <property type="entry name" value="Regulatory protein AraC"/>
    <property type="match status" value="1"/>
</dbReference>
<evidence type="ECO:0000256" key="2">
    <source>
        <dbReference type="ARBA" id="ARBA00023125"/>
    </source>
</evidence>
<feature type="domain" description="HTH araC/xylS-type" evidence="4">
    <location>
        <begin position="196"/>
        <end position="294"/>
    </location>
</feature>
<evidence type="ECO:0000256" key="3">
    <source>
        <dbReference type="ARBA" id="ARBA00023163"/>
    </source>
</evidence>
<name>A0A419S9U7_9SPHI</name>
<evidence type="ECO:0000256" key="1">
    <source>
        <dbReference type="ARBA" id="ARBA00023015"/>
    </source>
</evidence>
<dbReference type="GO" id="GO:0003700">
    <property type="term" value="F:DNA-binding transcription factor activity"/>
    <property type="evidence" value="ECO:0007669"/>
    <property type="project" value="InterPro"/>
</dbReference>
<organism evidence="5 6">
    <name type="scientific">Pelobium manganitolerans</name>
    <dbReference type="NCBI Taxonomy" id="1842495"/>
    <lineage>
        <taxon>Bacteria</taxon>
        <taxon>Pseudomonadati</taxon>
        <taxon>Bacteroidota</taxon>
        <taxon>Sphingobacteriia</taxon>
        <taxon>Sphingobacteriales</taxon>
        <taxon>Sphingobacteriaceae</taxon>
        <taxon>Pelobium</taxon>
    </lineage>
</organism>